<evidence type="ECO:0000259" key="9">
    <source>
        <dbReference type="PROSITE" id="PS50893"/>
    </source>
</evidence>
<dbReference type="InterPro" id="IPR027417">
    <property type="entry name" value="P-loop_NTPase"/>
</dbReference>
<comment type="caution">
    <text evidence="10">The sequence shown here is derived from an EMBL/GenBank/DDBJ whole genome shotgun (WGS) entry which is preliminary data.</text>
</comment>
<dbReference type="InterPro" id="IPR050107">
    <property type="entry name" value="ABC_carbohydrate_import_ATPase"/>
</dbReference>
<dbReference type="InterPro" id="IPR003593">
    <property type="entry name" value="AAA+_ATPase"/>
</dbReference>
<dbReference type="PROSITE" id="PS00211">
    <property type="entry name" value="ABC_TRANSPORTER_1"/>
    <property type="match status" value="1"/>
</dbReference>
<evidence type="ECO:0000256" key="2">
    <source>
        <dbReference type="ARBA" id="ARBA00022475"/>
    </source>
</evidence>
<accession>A0A418T054</accession>
<dbReference type="PROSITE" id="PS50893">
    <property type="entry name" value="ABC_TRANSPORTER_2"/>
    <property type="match status" value="2"/>
</dbReference>
<organism evidence="10 11">
    <name type="scientific">Paracoccus onubensis</name>
    <dbReference type="NCBI Taxonomy" id="1675788"/>
    <lineage>
        <taxon>Bacteria</taxon>
        <taxon>Pseudomonadati</taxon>
        <taxon>Pseudomonadota</taxon>
        <taxon>Alphaproteobacteria</taxon>
        <taxon>Rhodobacterales</taxon>
        <taxon>Paracoccaceae</taxon>
        <taxon>Paracoccus</taxon>
    </lineage>
</organism>
<protein>
    <submittedName>
        <fullName evidence="10">Sugar ABC transporter ATP-binding protein</fullName>
    </submittedName>
</protein>
<dbReference type="PANTHER" id="PTHR43790">
    <property type="entry name" value="CARBOHYDRATE TRANSPORT ATP-BINDING PROTEIN MG119-RELATED"/>
    <property type="match status" value="1"/>
</dbReference>
<evidence type="ECO:0000256" key="8">
    <source>
        <dbReference type="ARBA" id="ARBA00023136"/>
    </source>
</evidence>
<keyword evidence="11" id="KW-1185">Reference proteome</keyword>
<dbReference type="InterPro" id="IPR017871">
    <property type="entry name" value="ABC_transporter-like_CS"/>
</dbReference>
<dbReference type="RefSeq" id="WP_119747469.1">
    <property type="nucleotide sequence ID" value="NZ_QZCG01000004.1"/>
</dbReference>
<dbReference type="InterPro" id="IPR003439">
    <property type="entry name" value="ABC_transporter-like_ATP-bd"/>
</dbReference>
<proteinExistence type="predicted"/>
<dbReference type="SUPFAM" id="SSF52540">
    <property type="entry name" value="P-loop containing nucleoside triphosphate hydrolases"/>
    <property type="match status" value="2"/>
</dbReference>
<gene>
    <name evidence="10" type="ORF">D3P04_07550</name>
</gene>
<dbReference type="Gene3D" id="3.40.50.300">
    <property type="entry name" value="P-loop containing nucleotide triphosphate hydrolases"/>
    <property type="match status" value="2"/>
</dbReference>
<dbReference type="CDD" id="cd03215">
    <property type="entry name" value="ABC_Carb_Monos_II"/>
    <property type="match status" value="1"/>
</dbReference>
<evidence type="ECO:0000256" key="7">
    <source>
        <dbReference type="ARBA" id="ARBA00022967"/>
    </source>
</evidence>
<name>A0A418T054_9RHOB</name>
<evidence type="ECO:0000313" key="11">
    <source>
        <dbReference type="Proteomes" id="UP000284202"/>
    </source>
</evidence>
<dbReference type="SMART" id="SM00382">
    <property type="entry name" value="AAA"/>
    <property type="match status" value="2"/>
</dbReference>
<reference evidence="11" key="1">
    <citation type="submission" date="2018-09" db="EMBL/GenBank/DDBJ databases">
        <title>Acidovorax cavernicola nov. sp. isolated from Gruta de las Maravillas (Aracena, Spain).</title>
        <authorList>
            <person name="Jurado V."/>
            <person name="Gutierrez-Patricio S."/>
            <person name="Gonzalez-Pimentel J.L."/>
            <person name="Miller A.Z."/>
            <person name="Laiz L."/>
            <person name="Saiz-Jimenez C."/>
        </authorList>
    </citation>
    <scope>NUCLEOTIDE SEQUENCE [LARGE SCALE GENOMIC DNA]</scope>
    <source>
        <strain evidence="11">1011MAR3C25</strain>
    </source>
</reference>
<dbReference type="EMBL" id="QZCG01000004">
    <property type="protein sequence ID" value="RJE86559.1"/>
    <property type="molecule type" value="Genomic_DNA"/>
</dbReference>
<feature type="domain" description="ABC transporter" evidence="9">
    <location>
        <begin position="13"/>
        <end position="256"/>
    </location>
</feature>
<evidence type="ECO:0000256" key="1">
    <source>
        <dbReference type="ARBA" id="ARBA00022448"/>
    </source>
</evidence>
<dbReference type="GO" id="GO:0005524">
    <property type="term" value="F:ATP binding"/>
    <property type="evidence" value="ECO:0007669"/>
    <property type="project" value="UniProtKB-KW"/>
</dbReference>
<feature type="domain" description="ABC transporter" evidence="9">
    <location>
        <begin position="268"/>
        <end position="512"/>
    </location>
</feature>
<keyword evidence="7" id="KW-1278">Translocase</keyword>
<keyword evidence="8" id="KW-0472">Membrane</keyword>
<dbReference type="CDD" id="cd03216">
    <property type="entry name" value="ABC_Carb_Monos_I"/>
    <property type="match status" value="1"/>
</dbReference>
<keyword evidence="5" id="KW-0547">Nucleotide-binding</keyword>
<dbReference type="PANTHER" id="PTHR43790:SF1">
    <property type="entry name" value="XYLOSE IMPORT ATP-BINDING PROTEIN XYLG"/>
    <property type="match status" value="1"/>
</dbReference>
<keyword evidence="4" id="KW-0677">Repeat</keyword>
<keyword evidence="3" id="KW-0762">Sugar transport</keyword>
<dbReference type="AlphaFoldDB" id="A0A418T054"/>
<dbReference type="OrthoDB" id="9805029at2"/>
<keyword evidence="1" id="KW-0813">Transport</keyword>
<keyword evidence="2" id="KW-1003">Cell membrane</keyword>
<dbReference type="Proteomes" id="UP000284202">
    <property type="component" value="Unassembled WGS sequence"/>
</dbReference>
<evidence type="ECO:0000313" key="10">
    <source>
        <dbReference type="EMBL" id="RJE86559.1"/>
    </source>
</evidence>
<evidence type="ECO:0000256" key="6">
    <source>
        <dbReference type="ARBA" id="ARBA00022840"/>
    </source>
</evidence>
<evidence type="ECO:0000256" key="4">
    <source>
        <dbReference type="ARBA" id="ARBA00022737"/>
    </source>
</evidence>
<sequence length="519" mass="55559">MPELPATRGTPFLETRALHKFYGGVHALRGVSLTINSGGSYHLLGENGCGKSTLIKIISGAQPASSGQLLIRGQDMTGLDPIAALDAGIETVYQDLSLLPNLSVAENIGLSQQLVESSGRLFRRISPAQIDDVARRALSEVNLPTDPEFLARQIQTLPIAIRQLVAIARAIASKAGLVIMDEPTTSLTKREVRNLISVIRRLQESGTAVLFVTHKLDEAREIGGTGLVMRDGELVQQCDVTQASNAEIGLWMTGRELEQGRYRRSPGTPPAPLMQIQGLGLKDAYRDIDLTIGAGEILGVTGLADSGRNDLAKSLAGLAPPDRGKVVLEGRPLDPSEPASMISAGIAYVPEDRLTEGLFLEKSISANVTMSVLDRLRNSLGLLNRRKARALTQKTLDELRIVAAGTEAPVQSLSGGNQQRVLIGRWLATSPRVLILHGPTVGVDVGSKDTIFRIIQAQAENGTGIMLISDDLPELLQNCDRIAVMRDGAVSRIFTAEGLEEETLYNEIAGSGGENAREG</sequence>
<evidence type="ECO:0000256" key="5">
    <source>
        <dbReference type="ARBA" id="ARBA00022741"/>
    </source>
</evidence>
<dbReference type="Pfam" id="PF00005">
    <property type="entry name" value="ABC_tran"/>
    <property type="match status" value="2"/>
</dbReference>
<dbReference type="GO" id="GO:0016887">
    <property type="term" value="F:ATP hydrolysis activity"/>
    <property type="evidence" value="ECO:0007669"/>
    <property type="project" value="InterPro"/>
</dbReference>
<evidence type="ECO:0000256" key="3">
    <source>
        <dbReference type="ARBA" id="ARBA00022597"/>
    </source>
</evidence>
<keyword evidence="6 10" id="KW-0067">ATP-binding</keyword>